<organism evidence="2 3">
    <name type="scientific">Pipistrellus nathusii</name>
    <name type="common">Nathusius' pipistrelle</name>
    <dbReference type="NCBI Taxonomy" id="59473"/>
    <lineage>
        <taxon>Eukaryota</taxon>
        <taxon>Metazoa</taxon>
        <taxon>Chordata</taxon>
        <taxon>Craniata</taxon>
        <taxon>Vertebrata</taxon>
        <taxon>Euteleostomi</taxon>
        <taxon>Mammalia</taxon>
        <taxon>Eutheria</taxon>
        <taxon>Laurasiatheria</taxon>
        <taxon>Chiroptera</taxon>
        <taxon>Yangochiroptera</taxon>
        <taxon>Vespertilionidae</taxon>
        <taxon>Pipistrellus</taxon>
    </lineage>
</organism>
<proteinExistence type="predicted"/>
<dbReference type="Proteomes" id="UP001314169">
    <property type="component" value="Chromosome 1"/>
</dbReference>
<feature type="transmembrane region" description="Helical" evidence="1">
    <location>
        <begin position="6"/>
        <end position="24"/>
    </location>
</feature>
<keyword evidence="3" id="KW-1185">Reference proteome</keyword>
<sequence>MYGKSSTAWVVPGVGLFFCFYFLIMSHCIPYQLLTHHFEGGRNVALLFVSFFIIFLIIIIEGLTFSSHHCETTDLFESYVTLKGLICCFCAVSVLGWEGGLGIGIGAAAEFL</sequence>
<dbReference type="EMBL" id="OY882858">
    <property type="protein sequence ID" value="CAK6432721.1"/>
    <property type="molecule type" value="Genomic_DNA"/>
</dbReference>
<evidence type="ECO:0000256" key="1">
    <source>
        <dbReference type="SAM" id="Phobius"/>
    </source>
</evidence>
<keyword evidence="1" id="KW-1133">Transmembrane helix</keyword>
<keyword evidence="1" id="KW-0472">Membrane</keyword>
<gene>
    <name evidence="2" type="ORF">MPIPNATIZW_LOCUS1027</name>
</gene>
<feature type="transmembrane region" description="Helical" evidence="1">
    <location>
        <begin position="78"/>
        <end position="97"/>
    </location>
</feature>
<feature type="transmembrane region" description="Helical" evidence="1">
    <location>
        <begin position="44"/>
        <end position="66"/>
    </location>
</feature>
<accession>A0ABN9Z348</accession>
<evidence type="ECO:0000313" key="3">
    <source>
        <dbReference type="Proteomes" id="UP001314169"/>
    </source>
</evidence>
<protein>
    <submittedName>
        <fullName evidence="2">Uncharacterized protein</fullName>
    </submittedName>
</protein>
<keyword evidence="1" id="KW-0812">Transmembrane</keyword>
<evidence type="ECO:0000313" key="2">
    <source>
        <dbReference type="EMBL" id="CAK6432721.1"/>
    </source>
</evidence>
<reference evidence="2" key="1">
    <citation type="submission" date="2023-12" db="EMBL/GenBank/DDBJ databases">
        <authorList>
            <person name="Brown T."/>
        </authorList>
    </citation>
    <scope>NUCLEOTIDE SEQUENCE</scope>
</reference>
<name>A0ABN9Z348_PIPNA</name>